<comment type="caution">
    <text evidence="4">The sequence shown here is derived from an EMBL/GenBank/DDBJ whole genome shotgun (WGS) entry which is preliminary data.</text>
</comment>
<dbReference type="EMBL" id="JAPFRD010000010">
    <property type="protein sequence ID" value="MCW8108694.1"/>
    <property type="molecule type" value="Genomic_DNA"/>
</dbReference>
<dbReference type="Pfam" id="PF03358">
    <property type="entry name" value="FMN_red"/>
    <property type="match status" value="1"/>
</dbReference>
<proteinExistence type="predicted"/>
<evidence type="ECO:0000259" key="3">
    <source>
        <dbReference type="Pfam" id="PF03358"/>
    </source>
</evidence>
<dbReference type="RefSeq" id="WP_265617441.1">
    <property type="nucleotide sequence ID" value="NZ_JAPFRD010000010.1"/>
</dbReference>
<dbReference type="InterPro" id="IPR029039">
    <property type="entry name" value="Flavoprotein-like_sf"/>
</dbReference>
<evidence type="ECO:0000256" key="2">
    <source>
        <dbReference type="ARBA" id="ARBA00022643"/>
    </source>
</evidence>
<dbReference type="InterPro" id="IPR005025">
    <property type="entry name" value="FMN_Rdtase-like_dom"/>
</dbReference>
<evidence type="ECO:0000313" key="5">
    <source>
        <dbReference type="Proteomes" id="UP001142810"/>
    </source>
</evidence>
<gene>
    <name evidence="4" type="ORF">OPS25_09315</name>
</gene>
<feature type="domain" description="NADPH-dependent FMN reductase-like" evidence="3">
    <location>
        <begin position="1"/>
        <end position="134"/>
    </location>
</feature>
<evidence type="ECO:0000256" key="1">
    <source>
        <dbReference type="ARBA" id="ARBA00022630"/>
    </source>
</evidence>
<dbReference type="Proteomes" id="UP001142810">
    <property type="component" value="Unassembled WGS sequence"/>
</dbReference>
<evidence type="ECO:0000313" key="4">
    <source>
        <dbReference type="EMBL" id="MCW8108694.1"/>
    </source>
</evidence>
<reference evidence="4" key="1">
    <citation type="submission" date="2022-11" db="EMBL/GenBank/DDBJ databases">
        <title>Alteromonas sp. nov., isolated from sea water of the Qingdao.</title>
        <authorList>
            <person name="Wang Q."/>
        </authorList>
    </citation>
    <scope>NUCLEOTIDE SEQUENCE</scope>
    <source>
        <strain evidence="4">ASW11-7</strain>
    </source>
</reference>
<keyword evidence="5" id="KW-1185">Reference proteome</keyword>
<name>A0ABT3P7J3_9ALTE</name>
<dbReference type="PANTHER" id="PTHR43278">
    <property type="entry name" value="NAD(P)H-DEPENDENT FMN-CONTAINING OXIDOREDUCTASE YWQN-RELATED"/>
    <property type="match status" value="1"/>
</dbReference>
<organism evidence="4 5">
    <name type="scientific">Alteromonas aquimaris</name>
    <dbReference type="NCBI Taxonomy" id="2998417"/>
    <lineage>
        <taxon>Bacteria</taxon>
        <taxon>Pseudomonadati</taxon>
        <taxon>Pseudomonadota</taxon>
        <taxon>Gammaproteobacteria</taxon>
        <taxon>Alteromonadales</taxon>
        <taxon>Alteromonadaceae</taxon>
        <taxon>Alteromonas/Salinimonas group</taxon>
        <taxon>Alteromonas</taxon>
    </lineage>
</organism>
<keyword evidence="1" id="KW-0285">Flavoprotein</keyword>
<keyword evidence="2" id="KW-0288">FMN</keyword>
<dbReference type="PANTHER" id="PTHR43278:SF4">
    <property type="entry name" value="NAD(P)H-DEPENDENT FMN-CONTAINING OXIDOREDUCTASE YWQN-RELATED"/>
    <property type="match status" value="1"/>
</dbReference>
<sequence length="165" mass="18951">MKTAIIFGSSCSQGNTSGLAHEVKKLLAADFYDLARYKIEPFDYHNKYQDDFLPLINQLLCYKKLIFASPVYWYAASAQMKVFMDRLTDLLNFHQRQGRRLRGKGVGLLATGIETRAPDSFEQMFKLTFEYLGMDYKGMGYCCTPDTFEITDHVTNVKNFANCMT</sequence>
<accession>A0ABT3P7J3</accession>
<protein>
    <submittedName>
        <fullName evidence="4">Flavodoxin family protein</fullName>
    </submittedName>
</protein>
<dbReference type="Gene3D" id="3.40.50.360">
    <property type="match status" value="1"/>
</dbReference>
<dbReference type="SUPFAM" id="SSF52218">
    <property type="entry name" value="Flavoproteins"/>
    <property type="match status" value="1"/>
</dbReference>
<dbReference type="InterPro" id="IPR051796">
    <property type="entry name" value="ISF_SsuE-like"/>
</dbReference>